<gene>
    <name evidence="1" type="ORF">G6O67_005485</name>
</gene>
<protein>
    <submittedName>
        <fullName evidence="1">Uncharacterized protein</fullName>
    </submittedName>
</protein>
<dbReference type="AlphaFoldDB" id="A0A8H4PRP2"/>
<dbReference type="EMBL" id="JAAVMX010000005">
    <property type="protein sequence ID" value="KAF4509199.1"/>
    <property type="molecule type" value="Genomic_DNA"/>
</dbReference>
<comment type="caution">
    <text evidence="1">The sequence shown here is derived from an EMBL/GenBank/DDBJ whole genome shotgun (WGS) entry which is preliminary data.</text>
</comment>
<sequence>MDIQDAMQQGAESMSAILTKHGVGHAVIGGFATNLLGHSRKTVDVDVEIDVESTADLRGRISDMLTENDARFSVGNSSSSSRHLRARTCASSWKHFPSAPLGFPLSSRSSDPAMRCATLLESTRPKSAVKYALDLSDILFLLKWLVNHNERVDFVGYQSRNVARLYTAVGDLIRHWKQGGEDELVQLMESVLEDHDRERVDVG</sequence>
<reference evidence="1 2" key="1">
    <citation type="journal article" date="2020" name="Genome Biol. Evol.">
        <title>A new high-quality draft genome assembly of the Chinese cordyceps Ophiocordyceps sinensis.</title>
        <authorList>
            <person name="Shu R."/>
            <person name="Zhang J."/>
            <person name="Meng Q."/>
            <person name="Zhang H."/>
            <person name="Zhou G."/>
            <person name="Li M."/>
            <person name="Wu P."/>
            <person name="Zhao Y."/>
            <person name="Chen C."/>
            <person name="Qin Q."/>
        </authorList>
    </citation>
    <scope>NUCLEOTIDE SEQUENCE [LARGE SCALE GENOMIC DNA]</scope>
    <source>
        <strain evidence="1 2">IOZ07</strain>
    </source>
</reference>
<evidence type="ECO:0000313" key="1">
    <source>
        <dbReference type="EMBL" id="KAF4509199.1"/>
    </source>
</evidence>
<dbReference type="InterPro" id="IPR043519">
    <property type="entry name" value="NT_sf"/>
</dbReference>
<dbReference type="OrthoDB" id="10066232at2759"/>
<evidence type="ECO:0000313" key="2">
    <source>
        <dbReference type="Proteomes" id="UP000557566"/>
    </source>
</evidence>
<dbReference type="Gene3D" id="3.30.460.40">
    <property type="match status" value="1"/>
</dbReference>
<organism evidence="1 2">
    <name type="scientific">Ophiocordyceps sinensis</name>
    <dbReference type="NCBI Taxonomy" id="72228"/>
    <lineage>
        <taxon>Eukaryota</taxon>
        <taxon>Fungi</taxon>
        <taxon>Dikarya</taxon>
        <taxon>Ascomycota</taxon>
        <taxon>Pezizomycotina</taxon>
        <taxon>Sordariomycetes</taxon>
        <taxon>Hypocreomycetidae</taxon>
        <taxon>Hypocreales</taxon>
        <taxon>Ophiocordycipitaceae</taxon>
        <taxon>Ophiocordyceps</taxon>
    </lineage>
</organism>
<dbReference type="Proteomes" id="UP000557566">
    <property type="component" value="Unassembled WGS sequence"/>
</dbReference>
<accession>A0A8H4PRP2</accession>
<proteinExistence type="predicted"/>
<name>A0A8H4PRP2_9HYPO</name>
<dbReference type="SUPFAM" id="SSF81301">
    <property type="entry name" value="Nucleotidyltransferase"/>
    <property type="match status" value="1"/>
</dbReference>
<keyword evidence="2" id="KW-1185">Reference proteome</keyword>